<dbReference type="Proteomes" id="UP001213664">
    <property type="component" value="Chromosome"/>
</dbReference>
<dbReference type="CDD" id="cd19166">
    <property type="entry name" value="HemeO-bac"/>
    <property type="match status" value="1"/>
</dbReference>
<dbReference type="EMBL" id="CP119326">
    <property type="protein sequence ID" value="WEK39812.1"/>
    <property type="molecule type" value="Genomic_DNA"/>
</dbReference>
<protein>
    <submittedName>
        <fullName evidence="1">Biliverdin-producing heme oxygenase</fullName>
    </submittedName>
</protein>
<organism evidence="1 2">
    <name type="scientific">Candidatus Brevundimonas colombiensis</name>
    <dbReference type="NCBI Taxonomy" id="3121376"/>
    <lineage>
        <taxon>Bacteria</taxon>
        <taxon>Pseudomonadati</taxon>
        <taxon>Pseudomonadota</taxon>
        <taxon>Alphaproteobacteria</taxon>
        <taxon>Caulobacterales</taxon>
        <taxon>Caulobacteraceae</taxon>
        <taxon>Brevundimonas</taxon>
    </lineage>
</organism>
<dbReference type="GO" id="GO:0006788">
    <property type="term" value="P:heme oxidation"/>
    <property type="evidence" value="ECO:0007669"/>
    <property type="project" value="InterPro"/>
</dbReference>
<gene>
    <name evidence="1" type="ORF">P0Y50_14945</name>
</gene>
<dbReference type="GO" id="GO:0004392">
    <property type="term" value="F:heme oxygenase (decyclizing) activity"/>
    <property type="evidence" value="ECO:0007669"/>
    <property type="project" value="InterPro"/>
</dbReference>
<proteinExistence type="predicted"/>
<dbReference type="AlphaFoldDB" id="A0AAJ5X293"/>
<accession>A0AAJ5X293</accession>
<sequence>MSDTIQDLGRSKRLKGLTHDTHDSLDKTIVAQRPFEDLTRYARFLAVQYGFHRDIHALYDQPALGRLLPDLTERRRLADVVADLKDVGAELPEHTSAPRFAPGEVDLPTALGWLYVAEGSNLGAAFLLKWSAALGLNETHGARHLAASPEGRARHWRSFTEALDGIELTQAEEGRVADGAREAFVRVHGLVRDVFDFA</sequence>
<dbReference type="SUPFAM" id="SSF48613">
    <property type="entry name" value="Heme oxygenase-like"/>
    <property type="match status" value="1"/>
</dbReference>
<dbReference type="Pfam" id="PF01126">
    <property type="entry name" value="Heme_oxygenase"/>
    <property type="match status" value="1"/>
</dbReference>
<dbReference type="InterPro" id="IPR016084">
    <property type="entry name" value="Haem_Oase-like_multi-hlx"/>
</dbReference>
<evidence type="ECO:0000313" key="1">
    <source>
        <dbReference type="EMBL" id="WEK39812.1"/>
    </source>
</evidence>
<dbReference type="InterPro" id="IPR016053">
    <property type="entry name" value="Haem_Oase-like"/>
</dbReference>
<name>A0AAJ5X293_9CAUL</name>
<evidence type="ECO:0000313" key="2">
    <source>
        <dbReference type="Proteomes" id="UP001213664"/>
    </source>
</evidence>
<reference evidence="1" key="1">
    <citation type="submission" date="2023-03" db="EMBL/GenBank/DDBJ databases">
        <title>Andean soil-derived lignocellulolytic bacterial consortium as a source of novel taxa and putative plastic-active enzymes.</title>
        <authorList>
            <person name="Diaz-Garcia L."/>
            <person name="Chuvochina M."/>
            <person name="Feuerriegel G."/>
            <person name="Bunk B."/>
            <person name="Sproer C."/>
            <person name="Streit W.R."/>
            <person name="Rodriguez L.M."/>
            <person name="Overmann J."/>
            <person name="Jimenez D.J."/>
        </authorList>
    </citation>
    <scope>NUCLEOTIDE SEQUENCE</scope>
    <source>
        <strain evidence="1">MAG 833</strain>
    </source>
</reference>
<dbReference type="Gene3D" id="1.20.910.10">
    <property type="entry name" value="Heme oxygenase-like"/>
    <property type="match status" value="1"/>
</dbReference>